<protein>
    <submittedName>
        <fullName evidence="1">Uncharacterized protein</fullName>
    </submittedName>
</protein>
<dbReference type="STRING" id="39490.ERS852448_00362"/>
<gene>
    <name evidence="1" type="ORF">ERS852448_00362</name>
</gene>
<name>A0A173REB8_EUBRA</name>
<dbReference type="Gene3D" id="2.30.30.40">
    <property type="entry name" value="SH3 Domains"/>
    <property type="match status" value="1"/>
</dbReference>
<dbReference type="SMART" id="SM00287">
    <property type="entry name" value="SH3b"/>
    <property type="match status" value="1"/>
</dbReference>
<dbReference type="GeneID" id="42787377"/>
<dbReference type="Pfam" id="PF08239">
    <property type="entry name" value="SH3_3"/>
    <property type="match status" value="1"/>
</dbReference>
<dbReference type="OrthoDB" id="2035619at2"/>
<dbReference type="AlphaFoldDB" id="A0A173REB8"/>
<accession>A0A173REB8</accession>
<proteinExistence type="predicted"/>
<reference evidence="1 2" key="1">
    <citation type="submission" date="2015-09" db="EMBL/GenBank/DDBJ databases">
        <authorList>
            <consortium name="Pathogen Informatics"/>
        </authorList>
    </citation>
    <scope>NUCLEOTIDE SEQUENCE [LARGE SCALE GENOMIC DNA]</scope>
    <source>
        <strain evidence="1 2">2789STDY5608891</strain>
    </source>
</reference>
<dbReference type="InterPro" id="IPR003646">
    <property type="entry name" value="SH3-like_bac-type"/>
</dbReference>
<dbReference type="PROSITE" id="PS51781">
    <property type="entry name" value="SH3B"/>
    <property type="match status" value="1"/>
</dbReference>
<dbReference type="RefSeq" id="WP_021740011.1">
    <property type="nucleotide sequence ID" value="NZ_CABKSU010000091.1"/>
</dbReference>
<sequence>MKKKIMRIFCCIMATLFLSIPGMAYATEAGNTPIDVVQNYDVQILSTDVKHNRSLAKVTTHTANGEIINNGVRLRKSPSTSATILELMYDGELIWIDWSAYGSAGLNWHRVQRIKTGTYGWVSKSYVYHWD</sequence>
<dbReference type="EMBL" id="CYYA01000002">
    <property type="protein sequence ID" value="CUM76290.1"/>
    <property type="molecule type" value="Genomic_DNA"/>
</dbReference>
<organism evidence="1 2">
    <name type="scientific">Eubacterium ramulus</name>
    <dbReference type="NCBI Taxonomy" id="39490"/>
    <lineage>
        <taxon>Bacteria</taxon>
        <taxon>Bacillati</taxon>
        <taxon>Bacillota</taxon>
        <taxon>Clostridia</taxon>
        <taxon>Eubacteriales</taxon>
        <taxon>Eubacteriaceae</taxon>
        <taxon>Eubacterium</taxon>
    </lineage>
</organism>
<evidence type="ECO:0000313" key="1">
    <source>
        <dbReference type="EMBL" id="CUM76290.1"/>
    </source>
</evidence>
<evidence type="ECO:0000313" key="2">
    <source>
        <dbReference type="Proteomes" id="UP000095492"/>
    </source>
</evidence>
<dbReference type="Proteomes" id="UP000095492">
    <property type="component" value="Unassembled WGS sequence"/>
</dbReference>